<sequence>MGIMRVKPREELYNADSANEVIDASPCSVYFGASPRRTTGPTRSSTRGGWTEEELAFAEACQLCDYNDFDGQDYLLAESVRKFNGKHWKKIAEELINFVSCTAECLPGRTVSQCFCRWDRVLNPAIVKGTWTKEEDDCIMELVRNHGCRKWSVIAKSLPGRVGKQCRERWFNHLDPAIKRASWTEEEEMTLTYYHEIYGNKWAKIMRFLPGRSDNAIKNYWNGVLKKKLDSYSPNGCAMDLFTVSSPNSYNCATEIDCLKLEERQSLENADSEYENMGLRYSAEMSTSGSGKANGTEKKNEVCKLHMQPEETSQNCSHHNLQQLNNLVSNLDAGEFPSVDTSVVHPNSPFCCSTPTKFSGSTSANNNSPESILRNSARTFKNTPSIIRKRTFRNAAVAESSNVTCKPSLKIPCMNDHEPVNQIISLDEKQGFLPCIYKPESSFAVKSLKRYFDYAFDMEKDAASGKCGKPVQNSDLTAMKANLEKHHRIRSVVEEEAEYCNQ</sequence>
<dbReference type="PROSITE" id="PS50090">
    <property type="entry name" value="MYB_LIKE"/>
    <property type="match status" value="3"/>
</dbReference>
<accession>A0AAV1RFU5</accession>
<dbReference type="FunFam" id="1.10.10.60:FF:000010">
    <property type="entry name" value="Transcriptional activator Myb isoform A"/>
    <property type="match status" value="1"/>
</dbReference>
<feature type="domain" description="HTH myb-type" evidence="7">
    <location>
        <begin position="123"/>
        <end position="178"/>
    </location>
</feature>
<dbReference type="GO" id="GO:0005634">
    <property type="term" value="C:nucleus"/>
    <property type="evidence" value="ECO:0007669"/>
    <property type="project" value="UniProtKB-SubCell"/>
</dbReference>
<dbReference type="InterPro" id="IPR009057">
    <property type="entry name" value="Homeodomain-like_sf"/>
</dbReference>
<organism evidence="8 9">
    <name type="scientific">Dovyalis caffra</name>
    <dbReference type="NCBI Taxonomy" id="77055"/>
    <lineage>
        <taxon>Eukaryota</taxon>
        <taxon>Viridiplantae</taxon>
        <taxon>Streptophyta</taxon>
        <taxon>Embryophyta</taxon>
        <taxon>Tracheophyta</taxon>
        <taxon>Spermatophyta</taxon>
        <taxon>Magnoliopsida</taxon>
        <taxon>eudicotyledons</taxon>
        <taxon>Gunneridae</taxon>
        <taxon>Pentapetalae</taxon>
        <taxon>rosids</taxon>
        <taxon>fabids</taxon>
        <taxon>Malpighiales</taxon>
        <taxon>Salicaceae</taxon>
        <taxon>Flacourtieae</taxon>
        <taxon>Dovyalis</taxon>
    </lineage>
</organism>
<dbReference type="InterPro" id="IPR017930">
    <property type="entry name" value="Myb_dom"/>
</dbReference>
<dbReference type="GO" id="GO:0000978">
    <property type="term" value="F:RNA polymerase II cis-regulatory region sequence-specific DNA binding"/>
    <property type="evidence" value="ECO:0007669"/>
    <property type="project" value="TreeGrafter"/>
</dbReference>
<dbReference type="PANTHER" id="PTHR45614:SF252">
    <property type="entry name" value="TRANSCRIPTION FACTOR MYB3R-2-LIKE"/>
    <property type="match status" value="1"/>
</dbReference>
<evidence type="ECO:0000256" key="5">
    <source>
        <dbReference type="ARBA" id="ARBA00023242"/>
    </source>
</evidence>
<keyword evidence="2" id="KW-0677">Repeat</keyword>
<gene>
    <name evidence="8" type="ORF">DCAF_LOCUS10473</name>
</gene>
<dbReference type="Proteomes" id="UP001314170">
    <property type="component" value="Unassembled WGS sequence"/>
</dbReference>
<reference evidence="8 9" key="1">
    <citation type="submission" date="2024-01" db="EMBL/GenBank/DDBJ databases">
        <authorList>
            <person name="Waweru B."/>
        </authorList>
    </citation>
    <scope>NUCLEOTIDE SEQUENCE [LARGE SCALE GENOMIC DNA]</scope>
</reference>
<dbReference type="CDD" id="cd00167">
    <property type="entry name" value="SANT"/>
    <property type="match status" value="3"/>
</dbReference>
<dbReference type="PROSITE" id="PS51294">
    <property type="entry name" value="HTH_MYB"/>
    <property type="match status" value="2"/>
</dbReference>
<protein>
    <submittedName>
        <fullName evidence="8">Uncharacterized protein</fullName>
    </submittedName>
</protein>
<keyword evidence="9" id="KW-1185">Reference proteome</keyword>
<evidence type="ECO:0000259" key="7">
    <source>
        <dbReference type="PROSITE" id="PS51294"/>
    </source>
</evidence>
<evidence type="ECO:0000313" key="8">
    <source>
        <dbReference type="EMBL" id="CAK7335479.1"/>
    </source>
</evidence>
<keyword evidence="5" id="KW-0539">Nucleus</keyword>
<keyword evidence="3" id="KW-0805">Transcription regulation</keyword>
<dbReference type="GO" id="GO:0000981">
    <property type="term" value="F:DNA-binding transcription factor activity, RNA polymerase II-specific"/>
    <property type="evidence" value="ECO:0007669"/>
    <property type="project" value="TreeGrafter"/>
</dbReference>
<evidence type="ECO:0000256" key="4">
    <source>
        <dbReference type="ARBA" id="ARBA00023125"/>
    </source>
</evidence>
<dbReference type="SMART" id="SM00717">
    <property type="entry name" value="SANT"/>
    <property type="match status" value="3"/>
</dbReference>
<proteinExistence type="predicted"/>
<dbReference type="InterPro" id="IPR001005">
    <property type="entry name" value="SANT/Myb"/>
</dbReference>
<evidence type="ECO:0000259" key="6">
    <source>
        <dbReference type="PROSITE" id="PS50090"/>
    </source>
</evidence>
<dbReference type="Gene3D" id="1.10.10.60">
    <property type="entry name" value="Homeodomain-like"/>
    <property type="match status" value="3"/>
</dbReference>
<evidence type="ECO:0000313" key="9">
    <source>
        <dbReference type="Proteomes" id="UP001314170"/>
    </source>
</evidence>
<keyword evidence="4" id="KW-0238">DNA-binding</keyword>
<dbReference type="EMBL" id="CAWUPB010000994">
    <property type="protein sequence ID" value="CAK7335479.1"/>
    <property type="molecule type" value="Genomic_DNA"/>
</dbReference>
<dbReference type="SUPFAM" id="SSF46689">
    <property type="entry name" value="Homeodomain-like"/>
    <property type="match status" value="2"/>
</dbReference>
<dbReference type="InterPro" id="IPR050560">
    <property type="entry name" value="MYB_TF"/>
</dbReference>
<comment type="caution">
    <text evidence="8">The sequence shown here is derived from an EMBL/GenBank/DDBJ whole genome shotgun (WGS) entry which is preliminary data.</text>
</comment>
<evidence type="ECO:0000256" key="3">
    <source>
        <dbReference type="ARBA" id="ARBA00023015"/>
    </source>
</evidence>
<feature type="domain" description="Myb-like" evidence="6">
    <location>
        <begin position="123"/>
        <end position="174"/>
    </location>
</feature>
<comment type="subcellular location">
    <subcellularLocation>
        <location evidence="1">Nucleus</location>
    </subcellularLocation>
</comment>
<dbReference type="PANTHER" id="PTHR45614">
    <property type="entry name" value="MYB PROTEIN-RELATED"/>
    <property type="match status" value="1"/>
</dbReference>
<evidence type="ECO:0000256" key="1">
    <source>
        <dbReference type="ARBA" id="ARBA00004123"/>
    </source>
</evidence>
<name>A0AAV1RFU5_9ROSI</name>
<feature type="domain" description="Myb-like" evidence="6">
    <location>
        <begin position="72"/>
        <end position="122"/>
    </location>
</feature>
<keyword evidence="3" id="KW-0804">Transcription</keyword>
<evidence type="ECO:0000256" key="2">
    <source>
        <dbReference type="ARBA" id="ARBA00022737"/>
    </source>
</evidence>
<feature type="domain" description="Myb-like" evidence="6">
    <location>
        <begin position="175"/>
        <end position="225"/>
    </location>
</feature>
<dbReference type="Pfam" id="PF00249">
    <property type="entry name" value="Myb_DNA-binding"/>
    <property type="match status" value="2"/>
</dbReference>
<dbReference type="AlphaFoldDB" id="A0AAV1RFU5"/>
<feature type="domain" description="HTH myb-type" evidence="7">
    <location>
        <begin position="179"/>
        <end position="229"/>
    </location>
</feature>